<evidence type="ECO:0000256" key="1">
    <source>
        <dbReference type="SAM" id="MobiDB-lite"/>
    </source>
</evidence>
<feature type="compositionally biased region" description="Basic and acidic residues" evidence="1">
    <location>
        <begin position="33"/>
        <end position="50"/>
    </location>
</feature>
<evidence type="ECO:0000313" key="2">
    <source>
        <dbReference type="EMBL" id="CAF2919576.1"/>
    </source>
</evidence>
<feature type="region of interest" description="Disordered" evidence="1">
    <location>
        <begin position="1"/>
        <end position="54"/>
    </location>
</feature>
<name>A0A7R8CSU9_LEPSM</name>
<dbReference type="AlphaFoldDB" id="A0A7R8CSU9"/>
<protein>
    <submittedName>
        <fullName evidence="2">(salmon louse) hypothetical protein</fullName>
    </submittedName>
</protein>
<organism evidence="2 3">
    <name type="scientific">Lepeophtheirus salmonis</name>
    <name type="common">Salmon louse</name>
    <name type="synonym">Caligus salmonis</name>
    <dbReference type="NCBI Taxonomy" id="72036"/>
    <lineage>
        <taxon>Eukaryota</taxon>
        <taxon>Metazoa</taxon>
        <taxon>Ecdysozoa</taxon>
        <taxon>Arthropoda</taxon>
        <taxon>Crustacea</taxon>
        <taxon>Multicrustacea</taxon>
        <taxon>Hexanauplia</taxon>
        <taxon>Copepoda</taxon>
        <taxon>Siphonostomatoida</taxon>
        <taxon>Caligidae</taxon>
        <taxon>Lepeophtheirus</taxon>
    </lineage>
</organism>
<evidence type="ECO:0000313" key="3">
    <source>
        <dbReference type="Proteomes" id="UP000675881"/>
    </source>
</evidence>
<proteinExistence type="predicted"/>
<keyword evidence="3" id="KW-1185">Reference proteome</keyword>
<dbReference type="Proteomes" id="UP000675881">
    <property type="component" value="Chromosome 4"/>
</dbReference>
<reference evidence="2" key="1">
    <citation type="submission" date="2021-02" db="EMBL/GenBank/DDBJ databases">
        <authorList>
            <person name="Bekaert M."/>
        </authorList>
    </citation>
    <scope>NUCLEOTIDE SEQUENCE</scope>
    <source>
        <strain evidence="2">IoA-00</strain>
    </source>
</reference>
<sequence>MNVPSDRNTSPVGVESKKHPTDIPLRNPMIRMQDQDSRSSEKFPVRDPKSRKTKSFNKSWYQQFPWVGQEIAHENKEYLKCLFKYILWFATIKVPMRAHEETDESQTFTGKRSIDYTSKTRVNDIIQVIAQNTCKIIYSEIKDAGMFSALIDESKDAAKREELALASKELQSRNISWTDVLYEVERTGKSVLNIDDNQIQAKVNEYCDKICLQLEQALTIMIEEEFRIRFDSNNIKILKYLDALDTSKPSYLSIDTLGYLIEHFDCLDIRRSALKLELSRAKQDFSTSATD</sequence>
<feature type="compositionally biased region" description="Polar residues" evidence="1">
    <location>
        <begin position="1"/>
        <end position="11"/>
    </location>
</feature>
<gene>
    <name evidence="2" type="ORF">LSAA_8828</name>
</gene>
<dbReference type="EMBL" id="HG994583">
    <property type="protein sequence ID" value="CAF2919576.1"/>
    <property type="molecule type" value="Genomic_DNA"/>
</dbReference>
<accession>A0A7R8CSU9</accession>